<dbReference type="GO" id="GO:0071555">
    <property type="term" value="P:cell wall organization"/>
    <property type="evidence" value="ECO:0007669"/>
    <property type="project" value="UniProtKB-KW"/>
</dbReference>
<feature type="transmembrane region" description="Helical" evidence="13">
    <location>
        <begin position="20"/>
        <end position="40"/>
    </location>
</feature>
<evidence type="ECO:0000256" key="3">
    <source>
        <dbReference type="ARBA" id="ARBA00022475"/>
    </source>
</evidence>
<dbReference type="Proteomes" id="UP000199334">
    <property type="component" value="Unassembled WGS sequence"/>
</dbReference>
<dbReference type="PANTHER" id="PTHR33392">
    <property type="entry name" value="POLYISOPRENYL-TEICHOIC ACID--PEPTIDOGLYCAN TEICHOIC ACID TRANSFERASE TAGU"/>
    <property type="match status" value="1"/>
</dbReference>
<evidence type="ECO:0000313" key="15">
    <source>
        <dbReference type="EMBL" id="SDN25982.1"/>
    </source>
</evidence>
<dbReference type="Pfam" id="PF03816">
    <property type="entry name" value="LytR_cpsA_psr"/>
    <property type="match status" value="1"/>
</dbReference>
<dbReference type="AlphaFoldDB" id="A0A1G9ZWF5"/>
<evidence type="ECO:0000256" key="2">
    <source>
        <dbReference type="ARBA" id="ARBA00006068"/>
    </source>
</evidence>
<dbReference type="NCBIfam" id="TIGR00350">
    <property type="entry name" value="lytR_cpsA_psr"/>
    <property type="match status" value="1"/>
</dbReference>
<dbReference type="InterPro" id="IPR050922">
    <property type="entry name" value="LytR/CpsA/Psr_CW_biosynth"/>
</dbReference>
<dbReference type="GO" id="GO:0005886">
    <property type="term" value="C:plasma membrane"/>
    <property type="evidence" value="ECO:0007669"/>
    <property type="project" value="UniProtKB-SubCell"/>
</dbReference>
<keyword evidence="9" id="KW-0804">Transcription</keyword>
<keyword evidence="6 13" id="KW-1133">Transmembrane helix</keyword>
<feature type="region of interest" description="Disordered" evidence="12">
    <location>
        <begin position="323"/>
        <end position="351"/>
    </location>
</feature>
<dbReference type="PANTHER" id="PTHR33392:SF8">
    <property type="entry name" value="REGULATORY PROTEIN MSRR"/>
    <property type="match status" value="1"/>
</dbReference>
<keyword evidence="16" id="KW-1185">Reference proteome</keyword>
<evidence type="ECO:0000256" key="10">
    <source>
        <dbReference type="ARBA" id="ARBA00037178"/>
    </source>
</evidence>
<name>A0A1G9ZWF5_9BACI</name>
<evidence type="ECO:0000256" key="7">
    <source>
        <dbReference type="ARBA" id="ARBA00023015"/>
    </source>
</evidence>
<dbReference type="InterPro" id="IPR004474">
    <property type="entry name" value="LytR_CpsA_psr"/>
</dbReference>
<keyword evidence="5" id="KW-0735">Signal-anchor</keyword>
<proteinExistence type="inferred from homology"/>
<gene>
    <name evidence="15" type="ORF">SAMN05216498_1880</name>
</gene>
<keyword evidence="8 13" id="KW-0472">Membrane</keyword>
<evidence type="ECO:0000259" key="14">
    <source>
        <dbReference type="Pfam" id="PF03816"/>
    </source>
</evidence>
<evidence type="ECO:0000256" key="4">
    <source>
        <dbReference type="ARBA" id="ARBA00022692"/>
    </source>
</evidence>
<evidence type="ECO:0000256" key="9">
    <source>
        <dbReference type="ARBA" id="ARBA00023163"/>
    </source>
</evidence>
<keyword evidence="3" id="KW-1003">Cell membrane</keyword>
<feature type="domain" description="Cell envelope-related transcriptional attenuator" evidence="14">
    <location>
        <begin position="92"/>
        <end position="241"/>
    </location>
</feature>
<comment type="similarity">
    <text evidence="2">Belongs to the LytR/CpsA/Psr (LCP) family.</text>
</comment>
<dbReference type="EMBL" id="FNIG01000003">
    <property type="protein sequence ID" value="SDN25982.1"/>
    <property type="molecule type" value="Genomic_DNA"/>
</dbReference>
<reference evidence="15 16" key="1">
    <citation type="submission" date="2016-10" db="EMBL/GenBank/DDBJ databases">
        <authorList>
            <person name="de Groot N.N."/>
        </authorList>
    </citation>
    <scope>NUCLEOTIDE SEQUENCE [LARGE SCALE GENOMIC DNA]</scope>
    <source>
        <strain evidence="15 16">CGMCC 1.3442</strain>
    </source>
</reference>
<evidence type="ECO:0000256" key="11">
    <source>
        <dbReference type="ARBA" id="ARBA00040752"/>
    </source>
</evidence>
<comment type="subcellular location">
    <subcellularLocation>
        <location evidence="1">Cell membrane</location>
        <topology evidence="1">Single-pass type II membrane protein</topology>
    </subcellularLocation>
</comment>
<sequence length="351" mass="40872">MVSKRTEKRKRQRKRRRKTIYSIILVLFLSAIIFTIYEYWSANNEAKKEAEEIIDSEQQEENIDNFQPEEPLDDTINVLLLGEDSDKYGNSRTDTIMIGQYDPEYDRAKLVSIMRDTFVKIPDHGYNKINASYAIGGPELLRKTIKENFDIDIHYFAYVNFRGFERIVDTIAPDGVEINVEKRMYYYDEAGDVNINLQPGVQKLDGETLLDYARFRNDYESDFGRVRRQQQVMSALKDEMLSFTSIPKLPSAIGTIEPFITTNMGIPQITKFATDFLMNTPDEIETMRIPIEGSYRNKNYEHAGAVLEINLQENVEAFKEFFENQPKEDDETREVNESDTENETNNQTNQS</sequence>
<comment type="function">
    <text evidence="10">Involved in SarA attenuation. Affects resistance to oxacillin and teicoplanin, as well as the synthesis of virulence factors.</text>
</comment>
<dbReference type="OrthoDB" id="9782542at2"/>
<keyword evidence="7" id="KW-0805">Transcription regulation</keyword>
<evidence type="ECO:0000256" key="13">
    <source>
        <dbReference type="SAM" id="Phobius"/>
    </source>
</evidence>
<evidence type="ECO:0000256" key="5">
    <source>
        <dbReference type="ARBA" id="ARBA00022968"/>
    </source>
</evidence>
<evidence type="ECO:0000256" key="1">
    <source>
        <dbReference type="ARBA" id="ARBA00004401"/>
    </source>
</evidence>
<evidence type="ECO:0000256" key="12">
    <source>
        <dbReference type="SAM" id="MobiDB-lite"/>
    </source>
</evidence>
<dbReference type="STRING" id="237069.SAMN05216498_1880"/>
<dbReference type="Gene3D" id="3.40.630.190">
    <property type="entry name" value="LCP protein"/>
    <property type="match status" value="1"/>
</dbReference>
<feature type="compositionally biased region" description="Acidic residues" evidence="12">
    <location>
        <begin position="328"/>
        <end position="342"/>
    </location>
</feature>
<protein>
    <recommendedName>
        <fullName evidence="11">Regulatory protein MsrR</fullName>
    </recommendedName>
</protein>
<keyword evidence="4 13" id="KW-0812">Transmembrane</keyword>
<evidence type="ECO:0000256" key="6">
    <source>
        <dbReference type="ARBA" id="ARBA00022989"/>
    </source>
</evidence>
<evidence type="ECO:0000313" key="16">
    <source>
        <dbReference type="Proteomes" id="UP000199334"/>
    </source>
</evidence>
<organism evidence="15 16">
    <name type="scientific">Tenuibacillus multivorans</name>
    <dbReference type="NCBI Taxonomy" id="237069"/>
    <lineage>
        <taxon>Bacteria</taxon>
        <taxon>Bacillati</taxon>
        <taxon>Bacillota</taxon>
        <taxon>Bacilli</taxon>
        <taxon>Bacillales</taxon>
        <taxon>Bacillaceae</taxon>
        <taxon>Tenuibacillus</taxon>
    </lineage>
</organism>
<dbReference type="RefSeq" id="WP_093856335.1">
    <property type="nucleotide sequence ID" value="NZ_BJVZ01000006.1"/>
</dbReference>
<accession>A0A1G9ZWF5</accession>
<evidence type="ECO:0000256" key="8">
    <source>
        <dbReference type="ARBA" id="ARBA00023136"/>
    </source>
</evidence>